<evidence type="ECO:0000313" key="1">
    <source>
        <dbReference type="EMBL" id="CCG52734.1"/>
    </source>
</evidence>
<keyword evidence="2" id="KW-1185">Reference proteome</keyword>
<dbReference type="SUPFAM" id="SSF49464">
    <property type="entry name" value="Carboxypeptidase regulatory domain-like"/>
    <property type="match status" value="1"/>
</dbReference>
<dbReference type="RefSeq" id="WP_014387876.1">
    <property type="nucleotide sequence ID" value="NC_017025.1"/>
</dbReference>
<sequence>MKNLIYILFLFVSFAVKGQNDTLAVKIKAKIVNSVSKNSITGVTIINKTKSITSVSDENGFFEIVVSPNDVLFFSHISYEYAKIDITNTWLNLKNKQITLYDKVNEIEPVLISEILLTGYLEIDTKLIPVNENYRFNIAGLNLGYEPGMKAPKATQNILNSLTNPVDLVYSLFNGKQKDMDRLMEIKKDENFKKLLSQQTDREAISMLLQMDKAEIAKILEKCNYSKVFIDSASDLQVLDALATAYSDYQVLKGK</sequence>
<dbReference type="STRING" id="1094466.KQS_03745"/>
<dbReference type="AlphaFoldDB" id="H8XTD7"/>
<dbReference type="PATRIC" id="fig|1094466.5.peg.739"/>
<dbReference type="OrthoDB" id="1467339at2"/>
<reference evidence="2" key="2">
    <citation type="submission" date="2012-03" db="EMBL/GenBank/DDBJ databases">
        <title>Complete genome sequence of Flavobacterium indicum GPTSA100-9T, isolated from warm spring water.</title>
        <authorList>
            <person name="Barbier P."/>
            <person name="Houel A."/>
            <person name="Loux V."/>
            <person name="Poulain J."/>
            <person name="Bernardet J.-F."/>
            <person name="Touchon M."/>
            <person name="Duchaud E."/>
        </authorList>
    </citation>
    <scope>NUCLEOTIDE SEQUENCE [LARGE SCALE GENOMIC DNA]</scope>
    <source>
        <strain evidence="2">DSM 17447 / CIP 109464 / GPTSA100-9</strain>
    </source>
</reference>
<dbReference type="HOGENOM" id="CLU_1101454_0_0_10"/>
<dbReference type="EMBL" id="HE774682">
    <property type="protein sequence ID" value="CCG52734.1"/>
    <property type="molecule type" value="Genomic_DNA"/>
</dbReference>
<dbReference type="InterPro" id="IPR008969">
    <property type="entry name" value="CarboxyPept-like_regulatory"/>
</dbReference>
<gene>
    <name evidence="1" type="ordered locus">KQS_03745</name>
</gene>
<reference evidence="1 2" key="1">
    <citation type="journal article" date="2012" name="J. Bacteriol.">
        <title>Complete Genome Sequence of Flavobacterium indicum GPSTA100-9T, Isolated from Warm Spring Water.</title>
        <authorList>
            <person name="Barbier P."/>
            <person name="Houel A."/>
            <person name="Loux V."/>
            <person name="Poulain J."/>
            <person name="Bernardet J.F."/>
            <person name="Touchon M."/>
            <person name="Duchaud E."/>
        </authorList>
    </citation>
    <scope>NUCLEOTIDE SEQUENCE [LARGE SCALE GENOMIC DNA]</scope>
    <source>
        <strain evidence="2">DSM 17447 / CIP 109464 / GPTSA100-9</strain>
    </source>
</reference>
<dbReference type="eggNOG" id="COG4771">
    <property type="taxonomic scope" value="Bacteria"/>
</dbReference>
<name>H8XTD7_FLAIG</name>
<accession>H8XTD7</accession>
<protein>
    <submittedName>
        <fullName evidence="1">Uncharacterized protein</fullName>
    </submittedName>
</protein>
<evidence type="ECO:0000313" key="2">
    <source>
        <dbReference type="Proteomes" id="UP000007599"/>
    </source>
</evidence>
<proteinExistence type="predicted"/>
<organism evidence="1 2">
    <name type="scientific">Flavobacterium indicum (strain DSM 17447 / CIP 109464 / GPTSA100-9)</name>
    <dbReference type="NCBI Taxonomy" id="1094466"/>
    <lineage>
        <taxon>Bacteria</taxon>
        <taxon>Pseudomonadati</taxon>
        <taxon>Bacteroidota</taxon>
        <taxon>Flavobacteriia</taxon>
        <taxon>Flavobacteriales</taxon>
        <taxon>Flavobacteriaceae</taxon>
        <taxon>Flavobacterium</taxon>
    </lineage>
</organism>
<dbReference type="KEGG" id="fin:KQS_03745"/>
<dbReference type="Proteomes" id="UP000007599">
    <property type="component" value="Chromosome I"/>
</dbReference>
<dbReference type="Pfam" id="PF13715">
    <property type="entry name" value="CarbopepD_reg_2"/>
    <property type="match status" value="1"/>
</dbReference>